<evidence type="ECO:0000313" key="1">
    <source>
        <dbReference type="EMBL" id="KKN57689.1"/>
    </source>
</evidence>
<proteinExistence type="predicted"/>
<protein>
    <submittedName>
        <fullName evidence="1">Uncharacterized protein</fullName>
    </submittedName>
</protein>
<dbReference type="AlphaFoldDB" id="A0A0F9RSG9"/>
<comment type="caution">
    <text evidence="1">The sequence shown here is derived from an EMBL/GenBank/DDBJ whole genome shotgun (WGS) entry which is preliminary data.</text>
</comment>
<accession>A0A0F9RSG9</accession>
<dbReference type="EMBL" id="LAZR01000794">
    <property type="protein sequence ID" value="KKN57689.1"/>
    <property type="molecule type" value="Genomic_DNA"/>
</dbReference>
<sequence>MNLKYGKNNYAQHRIKLMASPRLLTKILADFLSGVYLLN</sequence>
<organism evidence="1">
    <name type="scientific">marine sediment metagenome</name>
    <dbReference type="NCBI Taxonomy" id="412755"/>
    <lineage>
        <taxon>unclassified sequences</taxon>
        <taxon>metagenomes</taxon>
        <taxon>ecological metagenomes</taxon>
    </lineage>
</organism>
<gene>
    <name evidence="1" type="ORF">LCGC14_0559860</name>
</gene>
<reference evidence="1" key="1">
    <citation type="journal article" date="2015" name="Nature">
        <title>Complex archaea that bridge the gap between prokaryotes and eukaryotes.</title>
        <authorList>
            <person name="Spang A."/>
            <person name="Saw J.H."/>
            <person name="Jorgensen S.L."/>
            <person name="Zaremba-Niedzwiedzka K."/>
            <person name="Martijn J."/>
            <person name="Lind A.E."/>
            <person name="van Eijk R."/>
            <person name="Schleper C."/>
            <person name="Guy L."/>
            <person name="Ettema T.J."/>
        </authorList>
    </citation>
    <scope>NUCLEOTIDE SEQUENCE</scope>
</reference>
<name>A0A0F9RSG9_9ZZZZ</name>